<comment type="caution">
    <text evidence="2">The sequence shown here is derived from an EMBL/GenBank/DDBJ whole genome shotgun (WGS) entry which is preliminary data.</text>
</comment>
<evidence type="ECO:0000313" key="2">
    <source>
        <dbReference type="EMBL" id="RRT73581.1"/>
    </source>
</evidence>
<name>A0A427ABQ0_ENSVE</name>
<sequence>MERMKASPKHMTRPSRSRPLARHRIGKAVCEKSEQGRFRPPSCKQMGQLAHLVRGRTPPGRRIKNPAHASGTVAGDEPGGEASVLRRVRTVWFGDSYPAGHVSGKEWRGKRDPPPVRRGLFRRRLRSTAAPAVAFLRRRRGRVLEEAAARDRDQNESAALALARGKRQPAAETPAPKERARPTFGFEEAAAVLAGELGDVLVSEVSEGLVKRRAGGDLPGAHGSGIRRRHPVVMGQGSGDGLARVSAAEAEITSSSRSLSNQPPRRQARAFGNVTPSLEEYYIVVGTRGGTGIGRGVSASLRVVPFYLITAATPHAATSVRCSHQ</sequence>
<evidence type="ECO:0000313" key="3">
    <source>
        <dbReference type="Proteomes" id="UP000287651"/>
    </source>
</evidence>
<feature type="region of interest" description="Disordered" evidence="1">
    <location>
        <begin position="1"/>
        <end position="24"/>
    </location>
</feature>
<feature type="region of interest" description="Disordered" evidence="1">
    <location>
        <begin position="237"/>
        <end position="267"/>
    </location>
</feature>
<dbReference type="EMBL" id="AMZH03003050">
    <property type="protein sequence ID" value="RRT73581.1"/>
    <property type="molecule type" value="Genomic_DNA"/>
</dbReference>
<organism evidence="2 3">
    <name type="scientific">Ensete ventricosum</name>
    <name type="common">Abyssinian banana</name>
    <name type="synonym">Musa ensete</name>
    <dbReference type="NCBI Taxonomy" id="4639"/>
    <lineage>
        <taxon>Eukaryota</taxon>
        <taxon>Viridiplantae</taxon>
        <taxon>Streptophyta</taxon>
        <taxon>Embryophyta</taxon>
        <taxon>Tracheophyta</taxon>
        <taxon>Spermatophyta</taxon>
        <taxon>Magnoliopsida</taxon>
        <taxon>Liliopsida</taxon>
        <taxon>Zingiberales</taxon>
        <taxon>Musaceae</taxon>
        <taxon>Ensete</taxon>
    </lineage>
</organism>
<proteinExistence type="predicted"/>
<feature type="compositionally biased region" description="Polar residues" evidence="1">
    <location>
        <begin position="252"/>
        <end position="264"/>
    </location>
</feature>
<feature type="region of interest" description="Disordered" evidence="1">
    <location>
        <begin position="56"/>
        <end position="80"/>
    </location>
</feature>
<dbReference type="AlphaFoldDB" id="A0A427ABQ0"/>
<dbReference type="Proteomes" id="UP000287651">
    <property type="component" value="Unassembled WGS sequence"/>
</dbReference>
<protein>
    <submittedName>
        <fullName evidence="2">Uncharacterized protein</fullName>
    </submittedName>
</protein>
<accession>A0A427ABQ0</accession>
<gene>
    <name evidence="2" type="ORF">B296_00023790</name>
</gene>
<evidence type="ECO:0000256" key="1">
    <source>
        <dbReference type="SAM" id="MobiDB-lite"/>
    </source>
</evidence>
<feature type="region of interest" description="Disordered" evidence="1">
    <location>
        <begin position="147"/>
        <end position="180"/>
    </location>
</feature>
<reference evidence="2 3" key="1">
    <citation type="journal article" date="2014" name="Agronomy (Basel)">
        <title>A Draft Genome Sequence for Ensete ventricosum, the Drought-Tolerant Tree Against Hunger.</title>
        <authorList>
            <person name="Harrison J."/>
            <person name="Moore K.A."/>
            <person name="Paszkiewicz K."/>
            <person name="Jones T."/>
            <person name="Grant M."/>
            <person name="Ambacheew D."/>
            <person name="Muzemil S."/>
            <person name="Studholme D.J."/>
        </authorList>
    </citation>
    <scope>NUCLEOTIDE SEQUENCE [LARGE SCALE GENOMIC DNA]</scope>
</reference>